<evidence type="ECO:0000256" key="5">
    <source>
        <dbReference type="SAM" id="Phobius"/>
    </source>
</evidence>
<proteinExistence type="evidence at transcript level"/>
<dbReference type="PANTHER" id="PTHR10434">
    <property type="entry name" value="1-ACYL-SN-GLYCEROL-3-PHOSPHATE ACYLTRANSFERASE"/>
    <property type="match status" value="1"/>
</dbReference>
<dbReference type="GO" id="GO:0003841">
    <property type="term" value="F:1-acylglycerol-3-phosphate O-acyltransferase activity"/>
    <property type="evidence" value="ECO:0007669"/>
    <property type="project" value="UniProtKB-EC"/>
</dbReference>
<feature type="transmembrane region" description="Helical" evidence="5">
    <location>
        <begin position="85"/>
        <end position="106"/>
    </location>
</feature>
<keyword evidence="5" id="KW-0472">Membrane</keyword>
<evidence type="ECO:0000259" key="6">
    <source>
        <dbReference type="SMART" id="SM00563"/>
    </source>
</evidence>
<dbReference type="Pfam" id="PF01553">
    <property type="entry name" value="Acyltransferase"/>
    <property type="match status" value="1"/>
</dbReference>
<reference evidence="7" key="2">
    <citation type="journal article" date="2015" name="BMC Genomics">
        <title>Analysis of the agrotis segetum pheromone gland transcriptome in the light of Sex pheromone biosynthesis.</title>
        <authorList>
            <person name="Ding B.J."/>
            <person name="Lofstedt C."/>
        </authorList>
    </citation>
    <scope>NUCLEOTIDE SEQUENCE</scope>
    <source>
        <tissue evidence="7">Pheromone gland</tissue>
    </source>
</reference>
<evidence type="ECO:0000256" key="1">
    <source>
        <dbReference type="ARBA" id="ARBA00004728"/>
    </source>
</evidence>
<feature type="domain" description="Phospholipid/glycerol acyltransferase" evidence="6">
    <location>
        <begin position="4"/>
        <end position="104"/>
    </location>
</feature>
<dbReference type="AlphaFoldDB" id="A0A088M9L5"/>
<evidence type="ECO:0000256" key="2">
    <source>
        <dbReference type="ARBA" id="ARBA00013211"/>
    </source>
</evidence>
<dbReference type="InterPro" id="IPR002123">
    <property type="entry name" value="Plipid/glycerol_acylTrfase"/>
</dbReference>
<evidence type="ECO:0000313" key="7">
    <source>
        <dbReference type="EMBL" id="AIN34714.1"/>
    </source>
</evidence>
<dbReference type="SUPFAM" id="SSF69593">
    <property type="entry name" value="Glycerol-3-phosphate (1)-acyltransferase"/>
    <property type="match status" value="1"/>
</dbReference>
<evidence type="ECO:0000256" key="3">
    <source>
        <dbReference type="ARBA" id="ARBA00022679"/>
    </source>
</evidence>
<organism evidence="7">
    <name type="scientific">Agrotis segetum</name>
    <name type="common">Turnip moth</name>
    <dbReference type="NCBI Taxonomy" id="47767"/>
    <lineage>
        <taxon>Eukaryota</taxon>
        <taxon>Metazoa</taxon>
        <taxon>Ecdysozoa</taxon>
        <taxon>Arthropoda</taxon>
        <taxon>Hexapoda</taxon>
        <taxon>Insecta</taxon>
        <taxon>Pterygota</taxon>
        <taxon>Neoptera</taxon>
        <taxon>Endopterygota</taxon>
        <taxon>Lepidoptera</taxon>
        <taxon>Glossata</taxon>
        <taxon>Ditrysia</taxon>
        <taxon>Noctuoidea</taxon>
        <taxon>Noctuidae</taxon>
        <taxon>Noctuinae</taxon>
        <taxon>Noctuini</taxon>
        <taxon>Agrotis</taxon>
    </lineage>
</organism>
<dbReference type="GO" id="GO:0006654">
    <property type="term" value="P:phosphatidic acid biosynthetic process"/>
    <property type="evidence" value="ECO:0007669"/>
    <property type="project" value="TreeGrafter"/>
</dbReference>
<dbReference type="EC" id="2.3.1.51" evidence="2"/>
<accession>A0A088M9L5</accession>
<dbReference type="GO" id="GO:0005783">
    <property type="term" value="C:endoplasmic reticulum"/>
    <property type="evidence" value="ECO:0007669"/>
    <property type="project" value="TreeGrafter"/>
</dbReference>
<gene>
    <name evidence="7" type="primary">ATF</name>
</gene>
<feature type="transmembrane region" description="Helical" evidence="5">
    <location>
        <begin position="20"/>
        <end position="37"/>
    </location>
</feature>
<comment type="pathway">
    <text evidence="1">Phospholipid metabolism; CDP-diacylglycerol biosynthesis; CDP-diacylglycerol from sn-glycerol 3-phosphate: step 2/3.</text>
</comment>
<keyword evidence="5" id="KW-0812">Transmembrane</keyword>
<dbReference type="PANTHER" id="PTHR10434:SF11">
    <property type="entry name" value="1-ACYL-SN-GLYCEROL-3-PHOSPHATE ACYLTRANSFERASE"/>
    <property type="match status" value="1"/>
</dbReference>
<sequence>MFNIWEVVNKMAAIAKKELFYIWPFGLSAYLAGVVFIDRSNPKNAYKQLQQTSDVMVKSKTKIWLFPEGTRNKDYTRIKPFKKGAFNIAVAAQVPIIPVVFSPYYFINKEKYIFNKGHIIIQCLEPVPTKGLTMDDVPELINKVHQQMSATYKELSKEVVNALPADYPFTLLG</sequence>
<keyword evidence="3 7" id="KW-0808">Transferase</keyword>
<evidence type="ECO:0000256" key="4">
    <source>
        <dbReference type="ARBA" id="ARBA00023315"/>
    </source>
</evidence>
<reference evidence="7" key="1">
    <citation type="submission" date="2014-03" db="EMBL/GenBank/DDBJ databases">
        <authorList>
            <person name="Saikia M."/>
            <person name="Chaudhari Y."/>
            <person name="Khan M."/>
            <person name="Devi D."/>
        </authorList>
    </citation>
    <scope>NUCLEOTIDE SEQUENCE</scope>
    <source>
        <tissue evidence="7">Pheromone gland</tissue>
    </source>
</reference>
<keyword evidence="5" id="KW-1133">Transmembrane helix</keyword>
<dbReference type="CDD" id="cd07989">
    <property type="entry name" value="LPLAT_AGPAT-like"/>
    <property type="match status" value="1"/>
</dbReference>
<dbReference type="EMBL" id="KJ579238">
    <property type="protein sequence ID" value="AIN34714.1"/>
    <property type="molecule type" value="mRNA"/>
</dbReference>
<dbReference type="SMART" id="SM00563">
    <property type="entry name" value="PlsC"/>
    <property type="match status" value="1"/>
</dbReference>
<name>A0A088M9L5_AGRSE</name>
<protein>
    <recommendedName>
        <fullName evidence="2">1-acylglycerol-3-phosphate O-acyltransferase</fullName>
        <ecNumber evidence="2">2.3.1.51</ecNumber>
    </recommendedName>
</protein>
<keyword evidence="4" id="KW-0012">Acyltransferase</keyword>